<dbReference type="AlphaFoldDB" id="A0A0P7BPZ7"/>
<evidence type="ECO:0008006" key="6">
    <source>
        <dbReference type="Google" id="ProtNLM"/>
    </source>
</evidence>
<protein>
    <recommendedName>
        <fullName evidence="6">COX assembly mitochondrial protein</fullName>
    </recommendedName>
</protein>
<feature type="compositionally biased region" description="Basic and acidic residues" evidence="3">
    <location>
        <begin position="92"/>
        <end position="105"/>
    </location>
</feature>
<dbReference type="STRING" id="78410.A0A0P7BPZ7"/>
<evidence type="ECO:0000313" key="5">
    <source>
        <dbReference type="Proteomes" id="UP000050424"/>
    </source>
</evidence>
<reference evidence="4 5" key="1">
    <citation type="submission" date="2015-09" db="EMBL/GenBank/DDBJ databases">
        <title>Draft genome of a European isolate of the apple canker pathogen Neonectria ditissima.</title>
        <authorList>
            <person name="Gomez-Cortecero A."/>
            <person name="Harrison R.J."/>
            <person name="Armitage A.D."/>
        </authorList>
    </citation>
    <scope>NUCLEOTIDE SEQUENCE [LARGE SCALE GENOMIC DNA]</scope>
    <source>
        <strain evidence="4 5">R09/05</strain>
    </source>
</reference>
<organism evidence="4 5">
    <name type="scientific">Neonectria ditissima</name>
    <dbReference type="NCBI Taxonomy" id="78410"/>
    <lineage>
        <taxon>Eukaryota</taxon>
        <taxon>Fungi</taxon>
        <taxon>Dikarya</taxon>
        <taxon>Ascomycota</taxon>
        <taxon>Pezizomycotina</taxon>
        <taxon>Sordariomycetes</taxon>
        <taxon>Hypocreomycetidae</taxon>
        <taxon>Hypocreales</taxon>
        <taxon>Nectriaceae</taxon>
        <taxon>Neonectria</taxon>
    </lineage>
</organism>
<feature type="region of interest" description="Disordered" evidence="3">
    <location>
        <begin position="213"/>
        <end position="240"/>
    </location>
</feature>
<evidence type="ECO:0000256" key="1">
    <source>
        <dbReference type="ARBA" id="ARBA00007347"/>
    </source>
</evidence>
<keyword evidence="2" id="KW-1015">Disulfide bond</keyword>
<proteinExistence type="inferred from homology"/>
<feature type="compositionally biased region" description="Low complexity" evidence="3">
    <location>
        <begin position="51"/>
        <end position="60"/>
    </location>
</feature>
<dbReference type="Pfam" id="PF08583">
    <property type="entry name" value="Cmc1"/>
    <property type="match status" value="1"/>
</dbReference>
<gene>
    <name evidence="4" type="ORF">AK830_g3572</name>
</gene>
<feature type="region of interest" description="Disordered" evidence="3">
    <location>
        <begin position="1"/>
        <end position="112"/>
    </location>
</feature>
<evidence type="ECO:0000256" key="3">
    <source>
        <dbReference type="SAM" id="MobiDB-lite"/>
    </source>
</evidence>
<keyword evidence="5" id="KW-1185">Reference proteome</keyword>
<feature type="compositionally biased region" description="Basic and acidic residues" evidence="3">
    <location>
        <begin position="213"/>
        <end position="224"/>
    </location>
</feature>
<comment type="similarity">
    <text evidence="1">Belongs to the CMC family.</text>
</comment>
<dbReference type="OrthoDB" id="6224010at2759"/>
<accession>A0A0P7BPZ7</accession>
<sequence>MALEQGPTETPNPSPNRRRSAILPAPADGLTSLQPGKLLNPPLRKAAQKLPAAANRIASPPANPPAPPEELNNRPLPLPESVREGNTTRPADPLDPHGRNGRPEPARGGGEARCAVAESPAAVGLAGGAAFAACALGRTFTVSFVCRPEHRVMNNCMKLHATQDEHDAARVEWFSMRLERQRERAHKNKVAAAQEEFMREWWGLPEHVRLSRQKEMEERGERIHGLTARDLPSADGEKKR</sequence>
<name>A0A0P7BPZ7_9HYPO</name>
<dbReference type="Proteomes" id="UP000050424">
    <property type="component" value="Unassembled WGS sequence"/>
</dbReference>
<dbReference type="EMBL" id="LKCW01000039">
    <property type="protein sequence ID" value="KPM42984.1"/>
    <property type="molecule type" value="Genomic_DNA"/>
</dbReference>
<evidence type="ECO:0000313" key="4">
    <source>
        <dbReference type="EMBL" id="KPM42984.1"/>
    </source>
</evidence>
<comment type="caution">
    <text evidence="4">The sequence shown here is derived from an EMBL/GenBank/DDBJ whole genome shotgun (WGS) entry which is preliminary data.</text>
</comment>
<dbReference type="InterPro" id="IPR013892">
    <property type="entry name" value="Cyt_c_biogenesis_Cmc1-like"/>
</dbReference>
<evidence type="ECO:0000256" key="2">
    <source>
        <dbReference type="ARBA" id="ARBA00023157"/>
    </source>
</evidence>